<evidence type="ECO:0008006" key="5">
    <source>
        <dbReference type="Google" id="ProtNLM"/>
    </source>
</evidence>
<keyword evidence="4" id="KW-1185">Reference proteome</keyword>
<proteinExistence type="inferred from homology"/>
<comment type="similarity">
    <text evidence="1">Belongs to the HEBP family.</text>
</comment>
<comment type="caution">
    <text evidence="3">The sequence shown here is derived from an EMBL/GenBank/DDBJ whole genome shotgun (WGS) entry which is preliminary data.</text>
</comment>
<dbReference type="PANTHER" id="PTHR11220:SF73">
    <property type="entry name" value="HEME-BINDING PROTEIN 2"/>
    <property type="match status" value="1"/>
</dbReference>
<dbReference type="OMA" id="VYDSPWR"/>
<dbReference type="PANTHER" id="PTHR11220">
    <property type="entry name" value="HEME-BINDING PROTEIN-RELATED"/>
    <property type="match status" value="1"/>
</dbReference>
<organism evidence="3 4">
    <name type="scientific">Tigriopus californicus</name>
    <name type="common">Marine copepod</name>
    <dbReference type="NCBI Taxonomy" id="6832"/>
    <lineage>
        <taxon>Eukaryota</taxon>
        <taxon>Metazoa</taxon>
        <taxon>Ecdysozoa</taxon>
        <taxon>Arthropoda</taxon>
        <taxon>Crustacea</taxon>
        <taxon>Multicrustacea</taxon>
        <taxon>Hexanauplia</taxon>
        <taxon>Copepoda</taxon>
        <taxon>Harpacticoida</taxon>
        <taxon>Harpacticidae</taxon>
        <taxon>Tigriopus</taxon>
    </lineage>
</organism>
<feature type="signal peptide" evidence="2">
    <location>
        <begin position="1"/>
        <end position="16"/>
    </location>
</feature>
<dbReference type="STRING" id="6832.A0A553PJE0"/>
<dbReference type="OrthoDB" id="6424451at2759"/>
<dbReference type="Proteomes" id="UP000318571">
    <property type="component" value="Chromosome 11"/>
</dbReference>
<evidence type="ECO:0000256" key="2">
    <source>
        <dbReference type="SAM" id="SignalP"/>
    </source>
</evidence>
<dbReference type="AlphaFoldDB" id="A0A553PJE0"/>
<dbReference type="InterPro" id="IPR011256">
    <property type="entry name" value="Reg_factor_effector_dom_sf"/>
</dbReference>
<dbReference type="EMBL" id="VCGU01000003">
    <property type="protein sequence ID" value="TRY77769.1"/>
    <property type="molecule type" value="Genomic_DNA"/>
</dbReference>
<protein>
    <recommendedName>
        <fullName evidence="5">Heme-binding protein 2</fullName>
    </recommendedName>
</protein>
<dbReference type="InterPro" id="IPR006917">
    <property type="entry name" value="SOUL_heme-bd"/>
</dbReference>
<dbReference type="Gene3D" id="3.20.80.10">
    <property type="entry name" value="Regulatory factor, effector binding domain"/>
    <property type="match status" value="1"/>
</dbReference>
<dbReference type="SUPFAM" id="SSF55136">
    <property type="entry name" value="Probable bacterial effector-binding domain"/>
    <property type="match status" value="1"/>
</dbReference>
<evidence type="ECO:0000313" key="4">
    <source>
        <dbReference type="Proteomes" id="UP000318571"/>
    </source>
</evidence>
<evidence type="ECO:0000256" key="1">
    <source>
        <dbReference type="ARBA" id="ARBA00009817"/>
    </source>
</evidence>
<name>A0A553PJE0_TIGCA</name>
<evidence type="ECO:0000313" key="3">
    <source>
        <dbReference type="EMBL" id="TRY77769.1"/>
    </source>
</evidence>
<gene>
    <name evidence="3" type="ORF">TCAL_08504</name>
</gene>
<dbReference type="Pfam" id="PF04832">
    <property type="entry name" value="SOUL"/>
    <property type="match status" value="1"/>
</dbReference>
<sequence>MKFLLLLILNLGLALAAPAQEEPASYLGNLVSRATEFVSDFFSEYDEPAYKVVRTIGDSQVEERKYPGGLAWACTDEENAANGDENIFWRLFQYIQGQNEGGVKIAMTTPVKMERFPGEKGERNMCFYLKPYTDQEPPAPTNAKISIVRSPEMNIYTRRVGGYMDDADWDYEFNSLKTFLKANNVADFNEDKYYANGYDSPMMFYNRRNEVWVTKE</sequence>
<accession>A0A553PJE0</accession>
<keyword evidence="2" id="KW-0732">Signal</keyword>
<feature type="chain" id="PRO_5022077110" description="Heme-binding protein 2" evidence="2">
    <location>
        <begin position="17"/>
        <end position="216"/>
    </location>
</feature>
<reference evidence="3 4" key="1">
    <citation type="journal article" date="2018" name="Nat. Ecol. Evol.">
        <title>Genomic signatures of mitonuclear coevolution across populations of Tigriopus californicus.</title>
        <authorList>
            <person name="Barreto F.S."/>
            <person name="Watson E.T."/>
            <person name="Lima T.G."/>
            <person name="Willett C.S."/>
            <person name="Edmands S."/>
            <person name="Li W."/>
            <person name="Burton R.S."/>
        </authorList>
    </citation>
    <scope>NUCLEOTIDE SEQUENCE [LARGE SCALE GENOMIC DNA]</scope>
    <source>
        <strain evidence="3 4">San Diego</strain>
    </source>
</reference>